<organism evidence="3 4">
    <name type="scientific">Halolamina pelagica</name>
    <dbReference type="NCBI Taxonomy" id="699431"/>
    <lineage>
        <taxon>Archaea</taxon>
        <taxon>Methanobacteriati</taxon>
        <taxon>Methanobacteriota</taxon>
        <taxon>Stenosarchaea group</taxon>
        <taxon>Halobacteria</taxon>
        <taxon>Halobacteriales</taxon>
        <taxon>Haloferacaceae</taxon>
    </lineage>
</organism>
<dbReference type="EMBL" id="FOXI01000022">
    <property type="protein sequence ID" value="SFQ13722.1"/>
    <property type="molecule type" value="Genomic_DNA"/>
</dbReference>
<feature type="transmembrane region" description="Helical" evidence="2">
    <location>
        <begin position="169"/>
        <end position="193"/>
    </location>
</feature>
<feature type="transmembrane region" description="Helical" evidence="2">
    <location>
        <begin position="126"/>
        <end position="157"/>
    </location>
</feature>
<evidence type="ECO:0000256" key="1">
    <source>
        <dbReference type="SAM" id="MobiDB-lite"/>
    </source>
</evidence>
<reference evidence="4" key="1">
    <citation type="submission" date="2016-10" db="EMBL/GenBank/DDBJ databases">
        <authorList>
            <person name="Varghese N."/>
            <person name="Submissions S."/>
        </authorList>
    </citation>
    <scope>NUCLEOTIDE SEQUENCE [LARGE SCALE GENOMIC DNA]</scope>
    <source>
        <strain evidence="4">CGMCC 1.10329</strain>
    </source>
</reference>
<protein>
    <submittedName>
        <fullName evidence="3">ABC-2 type transport system permease protein</fullName>
    </submittedName>
</protein>
<feature type="transmembrane region" description="Helical" evidence="2">
    <location>
        <begin position="200"/>
        <end position="217"/>
    </location>
</feature>
<evidence type="ECO:0000256" key="2">
    <source>
        <dbReference type="SAM" id="Phobius"/>
    </source>
</evidence>
<gene>
    <name evidence="3" type="ORF">SAMN05216277_12225</name>
</gene>
<name>A0A1I5W1V2_9EURY</name>
<dbReference type="InterPro" id="IPR051784">
    <property type="entry name" value="Nod_factor_ABC_transporter"/>
</dbReference>
<accession>A0A1I5W1V2</accession>
<keyword evidence="2" id="KW-1133">Transmembrane helix</keyword>
<keyword evidence="2" id="KW-0812">Transmembrane</keyword>
<feature type="compositionally biased region" description="Basic and acidic residues" evidence="1">
    <location>
        <begin position="1"/>
        <end position="13"/>
    </location>
</feature>
<keyword evidence="2" id="KW-0472">Membrane</keyword>
<feature type="transmembrane region" description="Helical" evidence="2">
    <location>
        <begin position="250"/>
        <end position="270"/>
    </location>
</feature>
<dbReference type="AlphaFoldDB" id="A0A1I5W1V2"/>
<dbReference type="Proteomes" id="UP000183769">
    <property type="component" value="Unassembled WGS sequence"/>
</dbReference>
<feature type="region of interest" description="Disordered" evidence="1">
    <location>
        <begin position="1"/>
        <end position="27"/>
    </location>
</feature>
<dbReference type="PANTHER" id="PTHR43229">
    <property type="entry name" value="NODULATION PROTEIN J"/>
    <property type="match status" value="1"/>
</dbReference>
<evidence type="ECO:0000313" key="4">
    <source>
        <dbReference type="Proteomes" id="UP000183769"/>
    </source>
</evidence>
<feature type="transmembrane region" description="Helical" evidence="2">
    <location>
        <begin position="53"/>
        <end position="73"/>
    </location>
</feature>
<evidence type="ECO:0000313" key="3">
    <source>
        <dbReference type="EMBL" id="SFQ13722.1"/>
    </source>
</evidence>
<proteinExistence type="predicted"/>
<dbReference type="OrthoDB" id="312397at2157"/>
<dbReference type="PANTHER" id="PTHR43229:SF6">
    <property type="entry name" value="ABC-TYPE MULTIDRUG TRANSPORT SYSTEM, PERMEASE COMPONENT"/>
    <property type="match status" value="1"/>
</dbReference>
<dbReference type="RefSeq" id="WP_206674351.1">
    <property type="nucleotide sequence ID" value="NZ_FOXI01000022.1"/>
</dbReference>
<sequence>MTAAAGDDRREGDGPGDAGGPSQFTDPERTGGYAHLLKAVVYRDLLIWVRYPLNAALGIFMGVFFFALMFYGGTMVAGQAFSDSIEGLIIGYFLWTLAIGAYSGIMNDIQSEASWGTLERHFMTPFGFGPVVVAKSIAIVFRTFMTSAVVLVVMLLITGTTLDLNLVTVLPVATLTIAGALGLGLVMGGLSVLYKRISNVANLLQFAFIGLISAPVFDIPWARFLPLAQGSAMLQRAMRDGVRLWEFDPLTITVLVGTSVGYLALGYAIFGLTTRRARRLGVLGDY</sequence>
<feature type="transmembrane region" description="Helical" evidence="2">
    <location>
        <begin position="85"/>
        <end position="105"/>
    </location>
</feature>
<keyword evidence="4" id="KW-1185">Reference proteome</keyword>